<organism evidence="1 2">
    <name type="scientific">Paxillus rubicundulus Ve08.2h10</name>
    <dbReference type="NCBI Taxonomy" id="930991"/>
    <lineage>
        <taxon>Eukaryota</taxon>
        <taxon>Fungi</taxon>
        <taxon>Dikarya</taxon>
        <taxon>Basidiomycota</taxon>
        <taxon>Agaricomycotina</taxon>
        <taxon>Agaricomycetes</taxon>
        <taxon>Agaricomycetidae</taxon>
        <taxon>Boletales</taxon>
        <taxon>Paxilineae</taxon>
        <taxon>Paxillaceae</taxon>
        <taxon>Paxillus</taxon>
    </lineage>
</organism>
<accession>A0A0D0DAG0</accession>
<dbReference type="OrthoDB" id="2686916at2759"/>
<gene>
    <name evidence="1" type="ORF">PAXRUDRAFT_101525</name>
</gene>
<sequence>VTGLSIRHISEHFQQGNETISKYFKKRLLAFIDPHIYNKYVCLPHVDDPTPPEILNNPKFYPFFCDLTDTINGMHITCCPSAPEWDLSHNQK</sequence>
<reference evidence="2" key="2">
    <citation type="submission" date="2015-01" db="EMBL/GenBank/DDBJ databases">
        <title>Evolutionary Origins and Diversification of the Mycorrhizal Mutualists.</title>
        <authorList>
            <consortium name="DOE Joint Genome Institute"/>
            <consortium name="Mycorrhizal Genomics Consortium"/>
            <person name="Kohler A."/>
            <person name="Kuo A."/>
            <person name="Nagy L.G."/>
            <person name="Floudas D."/>
            <person name="Copeland A."/>
            <person name="Barry K.W."/>
            <person name="Cichocki N."/>
            <person name="Veneault-Fourrey C."/>
            <person name="LaButti K."/>
            <person name="Lindquist E.A."/>
            <person name="Lipzen A."/>
            <person name="Lundell T."/>
            <person name="Morin E."/>
            <person name="Murat C."/>
            <person name="Riley R."/>
            <person name="Ohm R."/>
            <person name="Sun H."/>
            <person name="Tunlid A."/>
            <person name="Henrissat B."/>
            <person name="Grigoriev I.V."/>
            <person name="Hibbett D.S."/>
            <person name="Martin F."/>
        </authorList>
    </citation>
    <scope>NUCLEOTIDE SEQUENCE [LARGE SCALE GENOMIC DNA]</scope>
    <source>
        <strain evidence="2">Ve08.2h10</strain>
    </source>
</reference>
<dbReference type="HOGENOM" id="CLU_040082_6_1_1"/>
<dbReference type="EMBL" id="KN826981">
    <property type="protein sequence ID" value="KIK77454.1"/>
    <property type="molecule type" value="Genomic_DNA"/>
</dbReference>
<protein>
    <submittedName>
        <fullName evidence="1">Uncharacterized protein</fullName>
    </submittedName>
</protein>
<dbReference type="InParanoid" id="A0A0D0DAG0"/>
<evidence type="ECO:0000313" key="1">
    <source>
        <dbReference type="EMBL" id="KIK77454.1"/>
    </source>
</evidence>
<feature type="non-terminal residue" evidence="1">
    <location>
        <position position="92"/>
    </location>
</feature>
<dbReference type="Proteomes" id="UP000054538">
    <property type="component" value="Unassembled WGS sequence"/>
</dbReference>
<name>A0A0D0DAG0_9AGAM</name>
<feature type="non-terminal residue" evidence="1">
    <location>
        <position position="1"/>
    </location>
</feature>
<evidence type="ECO:0000313" key="2">
    <source>
        <dbReference type="Proteomes" id="UP000054538"/>
    </source>
</evidence>
<proteinExistence type="predicted"/>
<reference evidence="1 2" key="1">
    <citation type="submission" date="2014-04" db="EMBL/GenBank/DDBJ databases">
        <authorList>
            <consortium name="DOE Joint Genome Institute"/>
            <person name="Kuo A."/>
            <person name="Kohler A."/>
            <person name="Jargeat P."/>
            <person name="Nagy L.G."/>
            <person name="Floudas D."/>
            <person name="Copeland A."/>
            <person name="Barry K.W."/>
            <person name="Cichocki N."/>
            <person name="Veneault-Fourrey C."/>
            <person name="LaButti K."/>
            <person name="Lindquist E.A."/>
            <person name="Lipzen A."/>
            <person name="Lundell T."/>
            <person name="Morin E."/>
            <person name="Murat C."/>
            <person name="Sun H."/>
            <person name="Tunlid A."/>
            <person name="Henrissat B."/>
            <person name="Grigoriev I.V."/>
            <person name="Hibbett D.S."/>
            <person name="Martin F."/>
            <person name="Nordberg H.P."/>
            <person name="Cantor M.N."/>
            <person name="Hua S.X."/>
        </authorList>
    </citation>
    <scope>NUCLEOTIDE SEQUENCE [LARGE SCALE GENOMIC DNA]</scope>
    <source>
        <strain evidence="1 2">Ve08.2h10</strain>
    </source>
</reference>
<keyword evidence="2" id="KW-1185">Reference proteome</keyword>
<dbReference type="AlphaFoldDB" id="A0A0D0DAG0"/>